<sequence>MKEVLNFELMRQLVREHGLDQVLDETLIAELRLLEAEKGEIICEKGERPERLYFLVEGKLKIFTTLPNGKSLLLRFSTPLALVGDLELVNGKEANNIVQSVNRSLLLAISYRVIQNTYAENPKFLHFMLSQVTHKLYTFSNLSSLNMLYPVESRFASYMLSTADQDTAASEEIQTSKLTELADLLGTSYRHLNRVIQDLCRRDIIRKVGRKIVIQNVEELREIAGGNVYE</sequence>
<dbReference type="InterPro" id="IPR000595">
    <property type="entry name" value="cNMP-bd_dom"/>
</dbReference>
<name>A0A1G5J6T9_9BACL</name>
<keyword evidence="2" id="KW-0238">DNA-binding</keyword>
<evidence type="ECO:0000256" key="4">
    <source>
        <dbReference type="ARBA" id="ARBA00023163"/>
    </source>
</evidence>
<dbReference type="PROSITE" id="PS50042">
    <property type="entry name" value="CNMP_BINDING_3"/>
    <property type="match status" value="1"/>
</dbReference>
<protein>
    <submittedName>
        <fullName evidence="7">cAMP-binding domain of CRP or a regulatory subunit of cAMP-dependent protein kinases</fullName>
    </submittedName>
</protein>
<keyword evidence="1" id="KW-0805">Transcription regulation</keyword>
<proteinExistence type="predicted"/>
<dbReference type="Pfam" id="PF00027">
    <property type="entry name" value="cNMP_binding"/>
    <property type="match status" value="1"/>
</dbReference>
<evidence type="ECO:0000259" key="5">
    <source>
        <dbReference type="PROSITE" id="PS50042"/>
    </source>
</evidence>
<dbReference type="AlphaFoldDB" id="A0A1G5J6T9"/>
<dbReference type="Proteomes" id="UP000198538">
    <property type="component" value="Unassembled WGS sequence"/>
</dbReference>
<keyword evidence="7" id="KW-0418">Kinase</keyword>
<dbReference type="RefSeq" id="WP_090921529.1">
    <property type="nucleotide sequence ID" value="NZ_FMVM01000010.1"/>
</dbReference>
<evidence type="ECO:0000313" key="8">
    <source>
        <dbReference type="Proteomes" id="UP000198538"/>
    </source>
</evidence>
<dbReference type="InterPro" id="IPR018490">
    <property type="entry name" value="cNMP-bd_dom_sf"/>
</dbReference>
<keyword evidence="4" id="KW-0804">Transcription</keyword>
<reference evidence="8" key="1">
    <citation type="submission" date="2016-10" db="EMBL/GenBank/DDBJ databases">
        <authorList>
            <person name="Varghese N."/>
            <person name="Submissions S."/>
        </authorList>
    </citation>
    <scope>NUCLEOTIDE SEQUENCE [LARGE SCALE GENOMIC DNA]</scope>
    <source>
        <strain evidence="8">BL9</strain>
    </source>
</reference>
<dbReference type="SUPFAM" id="SSF51206">
    <property type="entry name" value="cAMP-binding domain-like"/>
    <property type="match status" value="1"/>
</dbReference>
<evidence type="ECO:0000256" key="3">
    <source>
        <dbReference type="ARBA" id="ARBA00023159"/>
    </source>
</evidence>
<dbReference type="SUPFAM" id="SSF46785">
    <property type="entry name" value="Winged helix' DNA-binding domain"/>
    <property type="match status" value="1"/>
</dbReference>
<feature type="domain" description="Cyclic nucleotide-binding" evidence="5">
    <location>
        <begin position="10"/>
        <end position="135"/>
    </location>
</feature>
<dbReference type="EMBL" id="FMVM01000010">
    <property type="protein sequence ID" value="SCY84085.1"/>
    <property type="molecule type" value="Genomic_DNA"/>
</dbReference>
<evidence type="ECO:0000259" key="6">
    <source>
        <dbReference type="PROSITE" id="PS51063"/>
    </source>
</evidence>
<gene>
    <name evidence="7" type="ORF">SAMN05720606_110108</name>
</gene>
<dbReference type="STRING" id="582692.SAMN05720606_110108"/>
<keyword evidence="7" id="KW-0808">Transferase</keyword>
<dbReference type="CDD" id="cd00038">
    <property type="entry name" value="CAP_ED"/>
    <property type="match status" value="1"/>
</dbReference>
<dbReference type="GO" id="GO:0005829">
    <property type="term" value="C:cytosol"/>
    <property type="evidence" value="ECO:0007669"/>
    <property type="project" value="TreeGrafter"/>
</dbReference>
<dbReference type="Gene3D" id="2.60.120.10">
    <property type="entry name" value="Jelly Rolls"/>
    <property type="match status" value="1"/>
</dbReference>
<evidence type="ECO:0000256" key="2">
    <source>
        <dbReference type="ARBA" id="ARBA00023125"/>
    </source>
</evidence>
<evidence type="ECO:0000313" key="7">
    <source>
        <dbReference type="EMBL" id="SCY84085.1"/>
    </source>
</evidence>
<dbReference type="PANTHER" id="PTHR24567:SF26">
    <property type="entry name" value="REGULATORY PROTEIN YEIL"/>
    <property type="match status" value="1"/>
</dbReference>
<feature type="domain" description="HTH crp-type" evidence="6">
    <location>
        <begin position="149"/>
        <end position="218"/>
    </location>
</feature>
<dbReference type="GO" id="GO:0003700">
    <property type="term" value="F:DNA-binding transcription factor activity"/>
    <property type="evidence" value="ECO:0007669"/>
    <property type="project" value="TreeGrafter"/>
</dbReference>
<dbReference type="InterPro" id="IPR050397">
    <property type="entry name" value="Env_Response_Regulators"/>
</dbReference>
<dbReference type="InterPro" id="IPR012318">
    <property type="entry name" value="HTH_CRP"/>
</dbReference>
<dbReference type="Pfam" id="PF13545">
    <property type="entry name" value="HTH_Crp_2"/>
    <property type="match status" value="1"/>
</dbReference>
<dbReference type="GO" id="GO:0003677">
    <property type="term" value="F:DNA binding"/>
    <property type="evidence" value="ECO:0007669"/>
    <property type="project" value="UniProtKB-KW"/>
</dbReference>
<keyword evidence="8" id="KW-1185">Reference proteome</keyword>
<organism evidence="7 8">
    <name type="scientific">Paenibacillus polysaccharolyticus</name>
    <dbReference type="NCBI Taxonomy" id="582692"/>
    <lineage>
        <taxon>Bacteria</taxon>
        <taxon>Bacillati</taxon>
        <taxon>Bacillota</taxon>
        <taxon>Bacilli</taxon>
        <taxon>Bacillales</taxon>
        <taxon>Paenibacillaceae</taxon>
        <taxon>Paenibacillus</taxon>
    </lineage>
</organism>
<dbReference type="GO" id="GO:0016301">
    <property type="term" value="F:kinase activity"/>
    <property type="evidence" value="ECO:0007669"/>
    <property type="project" value="UniProtKB-KW"/>
</dbReference>
<keyword evidence="3" id="KW-0010">Activator</keyword>
<dbReference type="PROSITE" id="PS51063">
    <property type="entry name" value="HTH_CRP_2"/>
    <property type="match status" value="1"/>
</dbReference>
<dbReference type="PANTHER" id="PTHR24567">
    <property type="entry name" value="CRP FAMILY TRANSCRIPTIONAL REGULATORY PROTEIN"/>
    <property type="match status" value="1"/>
</dbReference>
<dbReference type="SMART" id="SM00100">
    <property type="entry name" value="cNMP"/>
    <property type="match status" value="1"/>
</dbReference>
<evidence type="ECO:0000256" key="1">
    <source>
        <dbReference type="ARBA" id="ARBA00023015"/>
    </source>
</evidence>
<dbReference type="InterPro" id="IPR014710">
    <property type="entry name" value="RmlC-like_jellyroll"/>
</dbReference>
<dbReference type="InterPro" id="IPR036390">
    <property type="entry name" value="WH_DNA-bd_sf"/>
</dbReference>
<accession>A0A1G5J6T9</accession>